<dbReference type="EMBL" id="BDQA01000797">
    <property type="protein sequence ID" value="GBH22241.1"/>
    <property type="molecule type" value="Genomic_RNA"/>
</dbReference>
<accession>A0A2V0RAJ0</accession>
<comment type="caution">
    <text evidence="1">The sequence shown here is derived from an EMBL/GenBank/DDBJ whole genome shotgun (WGS) entry which is preliminary data.</text>
</comment>
<dbReference type="AlphaFoldDB" id="A0A2V0RAJ0"/>
<organism evidence="1">
    <name type="scientific">viral metagenome</name>
    <dbReference type="NCBI Taxonomy" id="1070528"/>
    <lineage>
        <taxon>unclassified sequences</taxon>
        <taxon>metagenomes</taxon>
        <taxon>organismal metagenomes</taxon>
    </lineage>
</organism>
<name>A0A2V0RAJ0_9ZZZZ</name>
<proteinExistence type="predicted"/>
<reference evidence="1" key="1">
    <citation type="submission" date="2017-04" db="EMBL/GenBank/DDBJ databases">
        <title>Unveiling RNA virosphere associated with marine microorganisms.</title>
        <authorList>
            <person name="Urayama S."/>
            <person name="Takaki Y."/>
            <person name="Nishi S."/>
            <person name="Yoshida Y."/>
            <person name="Deguchi S."/>
            <person name="Takai K."/>
            <person name="Nunoura T."/>
        </authorList>
    </citation>
    <scope>NUCLEOTIDE SEQUENCE</scope>
</reference>
<sequence>MAKSNPMLYQRVGNLVTKRLPNVTPVGSNTRVKYPEKDRTRGYNLTTYLEMHGLVPPNPKFIQPACSGDMPDIVWRFCTRLASLSELDPPAASKYARGIGNGDVKGILIRVASTFGDPVDMAGVLDWRNLPEQTIYQNANSIMLDTEKYVILINRVISLHGFQVIDVDRIKGSLITQAVSRLGKSFLPLPQYLDAHRWVKANFVQLGVEFSPFLQQLDAAAGGSPVMYKRSGVIDPKYAHSPEAPPPSTVIQGLARITDVRTGKATLRSMPMKLCHSASSLVIHSDGWIFDPVRGKMIQVAGSLRVFDRIGGAIMEMFGAKLSAESARYRMLLLNLVSVDMTGVWPGANPRAVGYGVSYDHISASDMFTSARLTLQGRSVEVDIGNVAILECGFSAGKSTVCELYGTWVTLVIEVDIVYTIMDKYWEDTDSGQAPLTIRALTAALATAYPGAFMDEEPDKRLFVTESPGTSGHKAVFERVWEEHTGEALSEASYDEGGLLPADQISVVLRTMALRCQKWAQSIQGSLMVLAADRQGLPFRNTIRNVLWLAHSATEVGGSLIHRVATPVNGTPSGTRPQGRLAFGLSVARASSATTQLGAMTRFGIVLPFYGVYPRDEPRARFAEEVLARNNAVLAAQASSGV</sequence>
<evidence type="ECO:0000313" key="1">
    <source>
        <dbReference type="EMBL" id="GBH22241.1"/>
    </source>
</evidence>
<protein>
    <submittedName>
        <fullName evidence="1">Uncharacterized protein</fullName>
    </submittedName>
</protein>